<dbReference type="PROSITE" id="PS50041">
    <property type="entry name" value="C_TYPE_LECTIN_2"/>
    <property type="match status" value="1"/>
</dbReference>
<dbReference type="KEGG" id="pdic:114513843"/>
<dbReference type="CDD" id="cd03593">
    <property type="entry name" value="CLECT_NK_receptors_like"/>
    <property type="match status" value="1"/>
</dbReference>
<evidence type="ECO:0000313" key="13">
    <source>
        <dbReference type="Proteomes" id="UP000504628"/>
    </source>
</evidence>
<accession>A0A7E6DAE1</accession>
<dbReference type="Pfam" id="PF08391">
    <property type="entry name" value="Ly49"/>
    <property type="match status" value="1"/>
</dbReference>
<evidence type="ECO:0000313" key="14">
    <source>
        <dbReference type="RefSeq" id="XP_035875229.1"/>
    </source>
</evidence>
<name>A0A7E6DAE1_9CHIR</name>
<sequence>MQNIFSLHTLEMSDQEIVYLTPTDLRFPSESPKRLRPGGIQRPGKSDGKEFAVPWCLIAVTLVILCLLLLITVIVLGTMIFQCIQEKHQQHEILQNLRLKYHIMQNDNFTEQLLTNKTLSSDILKMLQQKKKPVSLLSEKNSCHRKEMSFSKSMQNTGKLDKEHWSCCGKNCYLFIDEDKNWNGCKQACQSYGLSLLKIDDEDELAFLQQQTYTNNYWIGLSYNEGKHKWEWIGSGTPGINHAMMNLTSGRGQCAFLSSTRLEAIECLKTYNCICEHNISPALDALKRKGQSN</sequence>
<evidence type="ECO:0000256" key="11">
    <source>
        <dbReference type="SAM" id="Phobius"/>
    </source>
</evidence>
<keyword evidence="6 11" id="KW-1133">Transmembrane helix</keyword>
<reference evidence="14" key="1">
    <citation type="submission" date="2025-08" db="UniProtKB">
        <authorList>
            <consortium name="RefSeq"/>
        </authorList>
    </citation>
    <scope>IDENTIFICATION</scope>
    <source>
        <tissue evidence="14">Muscle</tissue>
    </source>
</reference>
<dbReference type="GO" id="GO:0007155">
    <property type="term" value="P:cell adhesion"/>
    <property type="evidence" value="ECO:0007669"/>
    <property type="project" value="UniProtKB-KW"/>
</dbReference>
<evidence type="ECO:0000256" key="9">
    <source>
        <dbReference type="ARBA" id="ARBA00023170"/>
    </source>
</evidence>
<dbReference type="SUPFAM" id="SSF56436">
    <property type="entry name" value="C-type lectin-like"/>
    <property type="match status" value="1"/>
</dbReference>
<dbReference type="Pfam" id="PF00059">
    <property type="entry name" value="Lectin_C"/>
    <property type="match status" value="1"/>
</dbReference>
<dbReference type="InterPro" id="IPR052013">
    <property type="entry name" value="Mouse_KLRs"/>
</dbReference>
<keyword evidence="8" id="KW-1015">Disulfide bond</keyword>
<dbReference type="InParanoid" id="A0A7E6DAE1"/>
<dbReference type="FunCoup" id="A0A7E6DAE1">
    <property type="interactions" value="5"/>
</dbReference>
<keyword evidence="3" id="KW-0430">Lectin</keyword>
<dbReference type="GO" id="GO:0005886">
    <property type="term" value="C:plasma membrane"/>
    <property type="evidence" value="ECO:0007669"/>
    <property type="project" value="UniProtKB-ARBA"/>
</dbReference>
<keyword evidence="10" id="KW-0325">Glycoprotein</keyword>
<dbReference type="InterPro" id="IPR013600">
    <property type="entry name" value="Ly49_N"/>
</dbReference>
<dbReference type="GO" id="GO:0030246">
    <property type="term" value="F:carbohydrate binding"/>
    <property type="evidence" value="ECO:0007669"/>
    <property type="project" value="UniProtKB-KW"/>
</dbReference>
<keyword evidence="4" id="KW-0130">Cell adhesion</keyword>
<evidence type="ECO:0000256" key="4">
    <source>
        <dbReference type="ARBA" id="ARBA00022889"/>
    </source>
</evidence>
<dbReference type="Proteomes" id="UP000504628">
    <property type="component" value="Chromosome 2"/>
</dbReference>
<keyword evidence="2 11" id="KW-0812">Transmembrane</keyword>
<dbReference type="GeneID" id="114513843"/>
<evidence type="ECO:0000256" key="5">
    <source>
        <dbReference type="ARBA" id="ARBA00022968"/>
    </source>
</evidence>
<dbReference type="InterPro" id="IPR001304">
    <property type="entry name" value="C-type_lectin-like"/>
</dbReference>
<dbReference type="OrthoDB" id="2142683at2759"/>
<keyword evidence="13" id="KW-1185">Reference proteome</keyword>
<dbReference type="InterPro" id="IPR016187">
    <property type="entry name" value="CTDL_fold"/>
</dbReference>
<dbReference type="AlphaFoldDB" id="A0A7E6DAE1"/>
<dbReference type="PANTHER" id="PTHR46329:SF1">
    <property type="entry name" value="KILLER CELL LECTIN-LIKE RECEPTOR 2"/>
    <property type="match status" value="1"/>
</dbReference>
<organism evidence="13 14">
    <name type="scientific">Phyllostomus discolor</name>
    <name type="common">pale spear-nosed bat</name>
    <dbReference type="NCBI Taxonomy" id="89673"/>
    <lineage>
        <taxon>Eukaryota</taxon>
        <taxon>Metazoa</taxon>
        <taxon>Chordata</taxon>
        <taxon>Craniata</taxon>
        <taxon>Vertebrata</taxon>
        <taxon>Euteleostomi</taxon>
        <taxon>Mammalia</taxon>
        <taxon>Eutheria</taxon>
        <taxon>Laurasiatheria</taxon>
        <taxon>Chiroptera</taxon>
        <taxon>Yangochiroptera</taxon>
        <taxon>Phyllostomidae</taxon>
        <taxon>Phyllostominae</taxon>
        <taxon>Phyllostomus</taxon>
    </lineage>
</organism>
<evidence type="ECO:0000256" key="8">
    <source>
        <dbReference type="ARBA" id="ARBA00023157"/>
    </source>
</evidence>
<evidence type="ECO:0000256" key="1">
    <source>
        <dbReference type="ARBA" id="ARBA00004606"/>
    </source>
</evidence>
<dbReference type="SMART" id="SM00034">
    <property type="entry name" value="CLECT"/>
    <property type="match status" value="1"/>
</dbReference>
<feature type="transmembrane region" description="Helical" evidence="11">
    <location>
        <begin position="52"/>
        <end position="81"/>
    </location>
</feature>
<comment type="subcellular location">
    <subcellularLocation>
        <location evidence="1">Membrane</location>
        <topology evidence="1">Single-pass type II membrane protein</topology>
    </subcellularLocation>
</comment>
<dbReference type="InterPro" id="IPR033992">
    <property type="entry name" value="NKR-like_CTLD"/>
</dbReference>
<evidence type="ECO:0000256" key="2">
    <source>
        <dbReference type="ARBA" id="ARBA00022692"/>
    </source>
</evidence>
<dbReference type="RefSeq" id="XP_035875229.1">
    <property type="nucleotide sequence ID" value="XM_036019336.1"/>
</dbReference>
<protein>
    <submittedName>
        <fullName evidence="14">Killer cell lectin-like receptor 2</fullName>
    </submittedName>
</protein>
<dbReference type="Gene3D" id="3.10.100.10">
    <property type="entry name" value="Mannose-Binding Protein A, subunit A"/>
    <property type="match status" value="1"/>
</dbReference>
<evidence type="ECO:0000259" key="12">
    <source>
        <dbReference type="PROSITE" id="PS50041"/>
    </source>
</evidence>
<dbReference type="InterPro" id="IPR016186">
    <property type="entry name" value="C-type_lectin-like/link_sf"/>
</dbReference>
<evidence type="ECO:0000256" key="6">
    <source>
        <dbReference type="ARBA" id="ARBA00022989"/>
    </source>
</evidence>
<gene>
    <name evidence="14" type="primary">LOC114513843</name>
</gene>
<feature type="domain" description="C-type lectin" evidence="12">
    <location>
        <begin position="168"/>
        <end position="276"/>
    </location>
</feature>
<evidence type="ECO:0000256" key="10">
    <source>
        <dbReference type="ARBA" id="ARBA00023180"/>
    </source>
</evidence>
<dbReference type="PANTHER" id="PTHR46329">
    <property type="entry name" value="KILLER CELL LECTIN-LIKE RECEPTOR 2"/>
    <property type="match status" value="1"/>
</dbReference>
<proteinExistence type="predicted"/>
<keyword evidence="9" id="KW-0675">Receptor</keyword>
<keyword evidence="5" id="KW-0735">Signal-anchor</keyword>
<evidence type="ECO:0000256" key="3">
    <source>
        <dbReference type="ARBA" id="ARBA00022734"/>
    </source>
</evidence>
<keyword evidence="7 11" id="KW-0472">Membrane</keyword>
<evidence type="ECO:0000256" key="7">
    <source>
        <dbReference type="ARBA" id="ARBA00023136"/>
    </source>
</evidence>